<dbReference type="InterPro" id="IPR010487">
    <property type="entry name" value="NGRN/Rrg9"/>
</dbReference>
<keyword evidence="6" id="KW-1185">Reference proteome</keyword>
<proteinExistence type="inferred from homology"/>
<dbReference type="Pfam" id="PF06413">
    <property type="entry name" value="Neugrin"/>
    <property type="match status" value="1"/>
</dbReference>
<sequence>MSLLLLRPLGKLNISCLRYSSSSTRQILNDPRKILLELPEKSVDIGAMKKKTHDRRQDRRTPAEFLRHRQTMKKRFPEGWNPPRKLSREAMEGLRTLHRHDPETFSTPVLAERFRISPEAVRRILKSKWGPNKDEKANMLERERKRKQEYIAKRIEREREDKWAQVDSPLQELENLKRNKWDKLSLT</sequence>
<accession>A0A9Q5I338</accession>
<dbReference type="AlphaFoldDB" id="A0A9Q5I338"/>
<gene>
    <name evidence="5" type="ORF">A7U60_g1991</name>
</gene>
<dbReference type="PANTHER" id="PTHR13475:SF3">
    <property type="entry name" value="NEUGRIN"/>
    <property type="match status" value="1"/>
</dbReference>
<evidence type="ECO:0000256" key="1">
    <source>
        <dbReference type="ARBA" id="ARBA00003548"/>
    </source>
</evidence>
<dbReference type="Proteomes" id="UP000757232">
    <property type="component" value="Unassembled WGS sequence"/>
</dbReference>
<evidence type="ECO:0000313" key="5">
    <source>
        <dbReference type="EMBL" id="OCB90806.1"/>
    </source>
</evidence>
<evidence type="ECO:0000256" key="2">
    <source>
        <dbReference type="ARBA" id="ARBA00010895"/>
    </source>
</evidence>
<dbReference type="OrthoDB" id="5578174at2759"/>
<organism evidence="5 6">
    <name type="scientific">Sanghuangporus baumii</name>
    <name type="common">Phellinus baumii</name>
    <dbReference type="NCBI Taxonomy" id="108892"/>
    <lineage>
        <taxon>Eukaryota</taxon>
        <taxon>Fungi</taxon>
        <taxon>Dikarya</taxon>
        <taxon>Basidiomycota</taxon>
        <taxon>Agaricomycotina</taxon>
        <taxon>Agaricomycetes</taxon>
        <taxon>Hymenochaetales</taxon>
        <taxon>Hymenochaetaceae</taxon>
        <taxon>Sanghuangporus</taxon>
    </lineage>
</organism>
<comment type="similarity">
    <text evidence="2">Belongs to the RRG9 family.</text>
</comment>
<evidence type="ECO:0000256" key="3">
    <source>
        <dbReference type="ARBA" id="ARBA00013566"/>
    </source>
</evidence>
<feature type="coiled-coil region" evidence="4">
    <location>
        <begin position="133"/>
        <end position="160"/>
    </location>
</feature>
<evidence type="ECO:0000313" key="6">
    <source>
        <dbReference type="Proteomes" id="UP000757232"/>
    </source>
</evidence>
<protein>
    <recommendedName>
        <fullName evidence="3">Required for respiratory growth protein 9, mitochondrial</fullName>
    </recommendedName>
</protein>
<comment type="caution">
    <text evidence="5">The sequence shown here is derived from an EMBL/GenBank/DDBJ whole genome shotgun (WGS) entry which is preliminary data.</text>
</comment>
<comment type="function">
    <text evidence="1">Required for respiratory activity and maintenance and expression of the mitochondrial genome.</text>
</comment>
<dbReference type="GO" id="GO:0005634">
    <property type="term" value="C:nucleus"/>
    <property type="evidence" value="ECO:0007669"/>
    <property type="project" value="TreeGrafter"/>
</dbReference>
<keyword evidence="4" id="KW-0175">Coiled coil</keyword>
<dbReference type="PANTHER" id="PTHR13475">
    <property type="entry name" value="NEUGRIN"/>
    <property type="match status" value="1"/>
</dbReference>
<name>A0A9Q5I338_SANBA</name>
<evidence type="ECO:0000256" key="4">
    <source>
        <dbReference type="SAM" id="Coils"/>
    </source>
</evidence>
<dbReference type="EMBL" id="LNZH02000117">
    <property type="protein sequence ID" value="OCB90806.1"/>
    <property type="molecule type" value="Genomic_DNA"/>
</dbReference>
<reference evidence="5" key="1">
    <citation type="submission" date="2016-06" db="EMBL/GenBank/DDBJ databases">
        <title>Draft Genome sequence of the fungus Inonotus baumii.</title>
        <authorList>
            <person name="Zhu H."/>
            <person name="Lin W."/>
        </authorList>
    </citation>
    <scope>NUCLEOTIDE SEQUENCE</scope>
    <source>
        <strain evidence="5">821</strain>
    </source>
</reference>